<dbReference type="CDD" id="cd04458">
    <property type="entry name" value="CSP_CDS"/>
    <property type="match status" value="1"/>
</dbReference>
<dbReference type="PANTHER" id="PTHR46565:SF20">
    <property type="entry name" value="COLD SHOCK DOMAIN-CONTAINING PROTEIN 4"/>
    <property type="match status" value="1"/>
</dbReference>
<dbReference type="AlphaFoldDB" id="M2TMI2"/>
<protein>
    <submittedName>
        <fullName evidence="3">Cold shock protein CspA</fullName>
    </submittedName>
</protein>
<dbReference type="GO" id="GO:0005829">
    <property type="term" value="C:cytosol"/>
    <property type="evidence" value="ECO:0007669"/>
    <property type="project" value="UniProtKB-ARBA"/>
</dbReference>
<evidence type="ECO:0000259" key="2">
    <source>
        <dbReference type="PROSITE" id="PS51857"/>
    </source>
</evidence>
<evidence type="ECO:0000256" key="1">
    <source>
        <dbReference type="RuleBase" id="RU000408"/>
    </source>
</evidence>
<feature type="domain" description="CSD" evidence="2">
    <location>
        <begin position="1"/>
        <end position="67"/>
    </location>
</feature>
<dbReference type="PRINTS" id="PR00050">
    <property type="entry name" value="COLDSHOCK"/>
</dbReference>
<dbReference type="EMBL" id="AMRV01000004">
    <property type="protein sequence ID" value="EMD82931.1"/>
    <property type="molecule type" value="Genomic_DNA"/>
</dbReference>
<dbReference type="PANTHER" id="PTHR46565">
    <property type="entry name" value="COLD SHOCK DOMAIN PROTEIN 2"/>
    <property type="match status" value="1"/>
</dbReference>
<gene>
    <name evidence="3" type="ORF">C725_1529</name>
</gene>
<dbReference type="PROSITE" id="PS51857">
    <property type="entry name" value="CSD_2"/>
    <property type="match status" value="1"/>
</dbReference>
<evidence type="ECO:0000313" key="3">
    <source>
        <dbReference type="EMBL" id="EMD82931.1"/>
    </source>
</evidence>
<dbReference type="InterPro" id="IPR019844">
    <property type="entry name" value="CSD_CS"/>
</dbReference>
<dbReference type="Proteomes" id="UP000011717">
    <property type="component" value="Unassembled WGS sequence"/>
</dbReference>
<dbReference type="GO" id="GO:0003676">
    <property type="term" value="F:nucleic acid binding"/>
    <property type="evidence" value="ECO:0007669"/>
    <property type="project" value="InterPro"/>
</dbReference>
<dbReference type="SUPFAM" id="SSF50249">
    <property type="entry name" value="Nucleic acid-binding proteins"/>
    <property type="match status" value="1"/>
</dbReference>
<organism evidence="3 4">
    <name type="scientific">Pacificimonas flava</name>
    <dbReference type="NCBI Taxonomy" id="1234595"/>
    <lineage>
        <taxon>Bacteria</taxon>
        <taxon>Pseudomonadati</taxon>
        <taxon>Pseudomonadota</taxon>
        <taxon>Alphaproteobacteria</taxon>
        <taxon>Sphingomonadales</taxon>
        <taxon>Sphingosinicellaceae</taxon>
        <taxon>Pacificimonas</taxon>
    </lineage>
</organism>
<dbReference type="InterPro" id="IPR011129">
    <property type="entry name" value="CSD"/>
</dbReference>
<dbReference type="InterPro" id="IPR012340">
    <property type="entry name" value="NA-bd_OB-fold"/>
</dbReference>
<reference evidence="3 4" key="1">
    <citation type="journal article" date="2013" name="Genome Announc.">
        <title>Draft Genome Sequence of Strain JLT2015T, Belonging to the Family Sphingomonadaceae of the Alphaproteobacteria.</title>
        <authorList>
            <person name="Tang K."/>
            <person name="Liu K."/>
            <person name="Li S."/>
            <person name="Jiao N."/>
        </authorList>
    </citation>
    <scope>NUCLEOTIDE SEQUENCE [LARGE SCALE GENOMIC DNA]</scope>
    <source>
        <strain evidence="3 4">JLT2015</strain>
    </source>
</reference>
<dbReference type="OrthoDB" id="9791685at2"/>
<dbReference type="Pfam" id="PF00313">
    <property type="entry name" value="CSD"/>
    <property type="match status" value="1"/>
</dbReference>
<name>M2TMI2_9SPHN</name>
<proteinExistence type="predicted"/>
<accession>M2TMI2</accession>
<comment type="caution">
    <text evidence="3">The sequence shown here is derived from an EMBL/GenBank/DDBJ whole genome shotgun (WGS) entry which is preliminary data.</text>
</comment>
<dbReference type="PROSITE" id="PS00352">
    <property type="entry name" value="CSD_1"/>
    <property type="match status" value="1"/>
</dbReference>
<dbReference type="SMART" id="SM00357">
    <property type="entry name" value="CSP"/>
    <property type="match status" value="1"/>
</dbReference>
<dbReference type="Gene3D" id="2.40.50.140">
    <property type="entry name" value="Nucleic acid-binding proteins"/>
    <property type="match status" value="1"/>
</dbReference>
<comment type="subcellular location">
    <subcellularLocation>
        <location evidence="1">Cytoplasm</location>
    </subcellularLocation>
</comment>
<sequence>MAQGNVKWFDRKKGFGFIKPDLGAVDVFVHISALKASGLNEVGEGDRVEFELTQLHDGRVAAFGIRRIQPRSVGRNDG</sequence>
<evidence type="ECO:0000313" key="4">
    <source>
        <dbReference type="Proteomes" id="UP000011717"/>
    </source>
</evidence>
<keyword evidence="4" id="KW-1185">Reference proteome</keyword>
<dbReference type="InterPro" id="IPR002059">
    <property type="entry name" value="CSP_DNA-bd"/>
</dbReference>
<dbReference type="RefSeq" id="WP_008601549.1">
    <property type="nucleotide sequence ID" value="NZ_AMRV01000004.1"/>
</dbReference>